<keyword evidence="5" id="KW-1185">Reference proteome</keyword>
<dbReference type="PANTHER" id="PTHR48081">
    <property type="entry name" value="AB HYDROLASE SUPERFAMILY PROTEIN C4A8.06C"/>
    <property type="match status" value="1"/>
</dbReference>
<dbReference type="InterPro" id="IPR029058">
    <property type="entry name" value="AB_hydrolase_fold"/>
</dbReference>
<evidence type="ECO:0000313" key="5">
    <source>
        <dbReference type="Proteomes" id="UP001056937"/>
    </source>
</evidence>
<dbReference type="SUPFAM" id="SSF53474">
    <property type="entry name" value="alpha/beta-Hydrolases"/>
    <property type="match status" value="1"/>
</dbReference>
<dbReference type="EMBL" id="CP084930">
    <property type="protein sequence ID" value="USI74622.1"/>
    <property type="molecule type" value="Genomic_DNA"/>
</dbReference>
<name>A0ABY4XCE1_9SPHN</name>
<dbReference type="GO" id="GO:0016787">
    <property type="term" value="F:hydrolase activity"/>
    <property type="evidence" value="ECO:0007669"/>
    <property type="project" value="UniProtKB-KW"/>
</dbReference>
<gene>
    <name evidence="4" type="ORF">LHA26_16260</name>
</gene>
<dbReference type="Pfam" id="PF07859">
    <property type="entry name" value="Abhydrolase_3"/>
    <property type="match status" value="1"/>
</dbReference>
<dbReference type="Proteomes" id="UP001056937">
    <property type="component" value="Chromosome 1"/>
</dbReference>
<dbReference type="Gene3D" id="3.40.50.1820">
    <property type="entry name" value="alpha/beta hydrolase"/>
    <property type="match status" value="1"/>
</dbReference>
<organism evidence="4 5">
    <name type="scientific">Sphingomonas morindae</name>
    <dbReference type="NCBI Taxonomy" id="1541170"/>
    <lineage>
        <taxon>Bacteria</taxon>
        <taxon>Pseudomonadati</taxon>
        <taxon>Pseudomonadota</taxon>
        <taxon>Alphaproteobacteria</taxon>
        <taxon>Sphingomonadales</taxon>
        <taxon>Sphingomonadaceae</taxon>
        <taxon>Sphingomonas</taxon>
    </lineage>
</organism>
<accession>A0ABY4XCE1</accession>
<evidence type="ECO:0000256" key="1">
    <source>
        <dbReference type="ARBA" id="ARBA00010515"/>
    </source>
</evidence>
<evidence type="ECO:0000259" key="3">
    <source>
        <dbReference type="Pfam" id="PF07859"/>
    </source>
</evidence>
<keyword evidence="2 4" id="KW-0378">Hydrolase</keyword>
<dbReference type="InterPro" id="IPR050300">
    <property type="entry name" value="GDXG_lipolytic_enzyme"/>
</dbReference>
<comment type="similarity">
    <text evidence="1">Belongs to the 'GDXG' lipolytic enzyme family.</text>
</comment>
<evidence type="ECO:0000313" key="4">
    <source>
        <dbReference type="EMBL" id="USI74622.1"/>
    </source>
</evidence>
<dbReference type="InterPro" id="IPR013094">
    <property type="entry name" value="AB_hydrolase_3"/>
</dbReference>
<evidence type="ECO:0000256" key="2">
    <source>
        <dbReference type="ARBA" id="ARBA00022801"/>
    </source>
</evidence>
<proteinExistence type="inferred from homology"/>
<sequence length="223" mass="23153">MHGGALVFGGGAACRHGAGVQADQLGMTVWSIDYRLPPAHPYPAALDDCLAVYRSALAAHAADRIVIGGRSAGGNLAAAMLVRARDEGLPMPAGLALLSPEVDLTESGDSFAVNAGVDAMLPGSLMAPNRLYAGGADLAHPYLSPLFADLAGFPPSLLLTGTRDLFLSNTVRMHRRLLAARVLAELHVFEAMPHGGFGGAPEDREAAAEVTRFVHARLGRQAG</sequence>
<protein>
    <submittedName>
        <fullName evidence="4">Alpha/beta hydrolase</fullName>
    </submittedName>
</protein>
<dbReference type="PANTHER" id="PTHR48081:SF30">
    <property type="entry name" value="ACETYL-HYDROLASE LIPR-RELATED"/>
    <property type="match status" value="1"/>
</dbReference>
<reference evidence="4" key="1">
    <citation type="journal article" date="2022" name="Toxins">
        <title>Genomic Analysis of Sphingopyxis sp. USTB-05 for Biodegrading Cyanobacterial Hepatotoxins.</title>
        <authorList>
            <person name="Liu C."/>
            <person name="Xu Q."/>
            <person name="Zhao Z."/>
            <person name="Zhang H."/>
            <person name="Liu X."/>
            <person name="Yin C."/>
            <person name="Liu Y."/>
            <person name="Yan H."/>
        </authorList>
    </citation>
    <scope>NUCLEOTIDE SEQUENCE</scope>
    <source>
        <strain evidence="4">NBD5</strain>
    </source>
</reference>
<feature type="domain" description="Alpha/beta hydrolase fold-3" evidence="3">
    <location>
        <begin position="1"/>
        <end position="195"/>
    </location>
</feature>